<dbReference type="InterPro" id="IPR050424">
    <property type="entry name" value="Gfo-Idh-MocA_inositol_DH"/>
</dbReference>
<dbReference type="Gene3D" id="3.40.50.720">
    <property type="entry name" value="NAD(P)-binding Rossmann-like Domain"/>
    <property type="match status" value="1"/>
</dbReference>
<evidence type="ECO:0000259" key="1">
    <source>
        <dbReference type="Pfam" id="PF01408"/>
    </source>
</evidence>
<dbReference type="InterPro" id="IPR036291">
    <property type="entry name" value="NAD(P)-bd_dom_sf"/>
</dbReference>
<comment type="caution">
    <text evidence="3">The sequence shown here is derived from an EMBL/GenBank/DDBJ whole genome shotgun (WGS) entry which is preliminary data.</text>
</comment>
<keyword evidence="4" id="KW-1185">Reference proteome</keyword>
<feature type="domain" description="Gfo/Idh/MocA-like oxidoreductase C-terminal" evidence="2">
    <location>
        <begin position="159"/>
        <end position="310"/>
    </location>
</feature>
<dbReference type="InterPro" id="IPR000683">
    <property type="entry name" value="Gfo/Idh/MocA-like_OxRdtase_N"/>
</dbReference>
<dbReference type="PANTHER" id="PTHR43593">
    <property type="match status" value="1"/>
</dbReference>
<dbReference type="SUPFAM" id="SSF51735">
    <property type="entry name" value="NAD(P)-binding Rossmann-fold domains"/>
    <property type="match status" value="1"/>
</dbReference>
<dbReference type="AlphaFoldDB" id="A0ABD3MED7"/>
<name>A0ABD3MED7_9STRA</name>
<proteinExistence type="predicted"/>
<dbReference type="Gene3D" id="3.30.360.10">
    <property type="entry name" value="Dihydrodipicolinate Reductase, domain 2"/>
    <property type="match status" value="1"/>
</dbReference>
<organism evidence="3 4">
    <name type="scientific">Discostella pseudostelligera</name>
    <dbReference type="NCBI Taxonomy" id="259834"/>
    <lineage>
        <taxon>Eukaryota</taxon>
        <taxon>Sar</taxon>
        <taxon>Stramenopiles</taxon>
        <taxon>Ochrophyta</taxon>
        <taxon>Bacillariophyta</taxon>
        <taxon>Coscinodiscophyceae</taxon>
        <taxon>Thalassiosirophycidae</taxon>
        <taxon>Stephanodiscales</taxon>
        <taxon>Stephanodiscaceae</taxon>
        <taxon>Discostella</taxon>
    </lineage>
</organism>
<accession>A0ABD3MED7</accession>
<evidence type="ECO:0000313" key="4">
    <source>
        <dbReference type="Proteomes" id="UP001530293"/>
    </source>
</evidence>
<evidence type="ECO:0000259" key="2">
    <source>
        <dbReference type="Pfam" id="PF02894"/>
    </source>
</evidence>
<feature type="domain" description="Gfo/Idh/MocA-like oxidoreductase N-terminal" evidence="1">
    <location>
        <begin position="12"/>
        <end position="138"/>
    </location>
</feature>
<dbReference type="Pfam" id="PF01408">
    <property type="entry name" value="GFO_IDH_MocA"/>
    <property type="match status" value="1"/>
</dbReference>
<sequence length="486" mass="54618">MQLPHHSSEPPLRIAILGCGMMGQEHISYIQKYPNLEIKFLCDPTTSSTNTALSMIKESSDENAAPPTVFHDENQLLEHVNDIDLLVIASPNYMHTPQLLRWGQYDIAILVEKPVAVNLEQVAMLKSASNNLKAKIWVAMEYRFIPAINKLLQLLPEVGPIKKVAIRENRYPFLSKIGEWNKDVNKSGDTLVEKCCHFFDLFRLITGQEMDSCVSKVHRGLLWDHYGYEDHEDKDVTPIIDSAYVLLDFAPRDASNATRNPTTEGDVSSRNRKVQQHTIGCLELCMYAEGSRHQEEIIVTGMKGRLEAYLPENKVFLYQRPTSGGLWKDKSKPPPQESFSEEIFDCSDLGEVYDFADSIPEMHSGYHYCSTAIEWKYLIDAINDNREGQPFLPKISLDDGIKAVEMGITSQANISNNNGIVRSGSSVTKVSPVKVTRGKSTENLLIPLINSNDDGRYEINLSPSKGHELNNKHDATSVIMGTIVNH</sequence>
<protein>
    <submittedName>
        <fullName evidence="3">Uncharacterized protein</fullName>
    </submittedName>
</protein>
<dbReference type="Proteomes" id="UP001530293">
    <property type="component" value="Unassembled WGS sequence"/>
</dbReference>
<evidence type="ECO:0000313" key="3">
    <source>
        <dbReference type="EMBL" id="KAL3760296.1"/>
    </source>
</evidence>
<dbReference type="InterPro" id="IPR004104">
    <property type="entry name" value="Gfo/Idh/MocA-like_OxRdtase_C"/>
</dbReference>
<dbReference type="Pfam" id="PF02894">
    <property type="entry name" value="GFO_IDH_MocA_C"/>
    <property type="match status" value="1"/>
</dbReference>
<dbReference type="PANTHER" id="PTHR43593:SF1">
    <property type="entry name" value="INOSITOL 2-DEHYDROGENASE"/>
    <property type="match status" value="1"/>
</dbReference>
<gene>
    <name evidence="3" type="ORF">ACHAWU_006294</name>
</gene>
<reference evidence="3 4" key="1">
    <citation type="submission" date="2024-10" db="EMBL/GenBank/DDBJ databases">
        <title>Updated reference genomes for cyclostephanoid diatoms.</title>
        <authorList>
            <person name="Roberts W.R."/>
            <person name="Alverson A.J."/>
        </authorList>
    </citation>
    <scope>NUCLEOTIDE SEQUENCE [LARGE SCALE GENOMIC DNA]</scope>
    <source>
        <strain evidence="3 4">AJA232-27</strain>
    </source>
</reference>
<dbReference type="SUPFAM" id="SSF55347">
    <property type="entry name" value="Glyceraldehyde-3-phosphate dehydrogenase-like, C-terminal domain"/>
    <property type="match status" value="1"/>
</dbReference>
<dbReference type="EMBL" id="JALLBG020000189">
    <property type="protein sequence ID" value="KAL3760296.1"/>
    <property type="molecule type" value="Genomic_DNA"/>
</dbReference>